<reference evidence="1" key="1">
    <citation type="submission" date="2022-06" db="EMBL/GenBank/DDBJ databases">
        <title>Fusarium solani species complex genomes reveal bases of compartmentalisation and animal pathogenesis.</title>
        <authorList>
            <person name="Tsai I.J."/>
        </authorList>
    </citation>
    <scope>NUCLEOTIDE SEQUENCE</scope>
    <source>
        <strain evidence="1">Fu6.1</strain>
    </source>
</reference>
<gene>
    <name evidence="1" type="ORF">NCS57_00327700</name>
</gene>
<dbReference type="Proteomes" id="UP001065298">
    <property type="component" value="Chromosome 2"/>
</dbReference>
<protein>
    <submittedName>
        <fullName evidence="1">Beta-elim-lyase domain-containing protein</fullName>
    </submittedName>
</protein>
<accession>A0ACC0RBE3</accession>
<proteinExistence type="predicted"/>
<dbReference type="EMBL" id="CM046504">
    <property type="protein sequence ID" value="KAI8680469.1"/>
    <property type="molecule type" value="Genomic_DNA"/>
</dbReference>
<evidence type="ECO:0000313" key="2">
    <source>
        <dbReference type="Proteomes" id="UP001065298"/>
    </source>
</evidence>
<keyword evidence="2" id="KW-1185">Reference proteome</keyword>
<evidence type="ECO:0000313" key="1">
    <source>
        <dbReference type="EMBL" id="KAI8680469.1"/>
    </source>
</evidence>
<sequence length="195" mass="21339">MGSMMKEVPCTHWLQNGRKDPASLDLRSDTITIPTASMLNAIQPCTLGDDVFGEDDSTNQLETCVAKRIGKEAGLSVLSGTMGNQLALRSLLTQLPHSVLCDCRSQIFVHEAGGTSSLSGAQFQPVVPKNGKYLTLEGVHDHVVLGQDIHSCPTRDISLENTIHGLIIRLKEIERICLFAREHGIKMHLDGARLW</sequence>
<comment type="caution">
    <text evidence="1">The sequence shown here is derived from an EMBL/GenBank/DDBJ whole genome shotgun (WGS) entry which is preliminary data.</text>
</comment>
<organism evidence="1 2">
    <name type="scientific">Fusarium keratoplasticum</name>
    <dbReference type="NCBI Taxonomy" id="1328300"/>
    <lineage>
        <taxon>Eukaryota</taxon>
        <taxon>Fungi</taxon>
        <taxon>Dikarya</taxon>
        <taxon>Ascomycota</taxon>
        <taxon>Pezizomycotina</taxon>
        <taxon>Sordariomycetes</taxon>
        <taxon>Hypocreomycetidae</taxon>
        <taxon>Hypocreales</taxon>
        <taxon>Nectriaceae</taxon>
        <taxon>Fusarium</taxon>
        <taxon>Fusarium solani species complex</taxon>
    </lineage>
</organism>
<name>A0ACC0RBE3_9HYPO</name>